<gene>
    <name evidence="1" type="ORF">K441DRAFT_671146</name>
</gene>
<keyword evidence="2" id="KW-1185">Reference proteome</keyword>
<protein>
    <submittedName>
        <fullName evidence="1">Uncharacterized protein</fullName>
    </submittedName>
</protein>
<evidence type="ECO:0000313" key="2">
    <source>
        <dbReference type="Proteomes" id="UP000250078"/>
    </source>
</evidence>
<dbReference type="Proteomes" id="UP000250078">
    <property type="component" value="Unassembled WGS sequence"/>
</dbReference>
<evidence type="ECO:0000313" key="1">
    <source>
        <dbReference type="EMBL" id="OCK87216.1"/>
    </source>
</evidence>
<accession>A0ACC8EM05</accession>
<organism evidence="1 2">
    <name type="scientific">Cenococcum geophilum 1.58</name>
    <dbReference type="NCBI Taxonomy" id="794803"/>
    <lineage>
        <taxon>Eukaryota</taxon>
        <taxon>Fungi</taxon>
        <taxon>Dikarya</taxon>
        <taxon>Ascomycota</taxon>
        <taxon>Pezizomycotina</taxon>
        <taxon>Dothideomycetes</taxon>
        <taxon>Pleosporomycetidae</taxon>
        <taxon>Gloniales</taxon>
        <taxon>Gloniaceae</taxon>
        <taxon>Cenococcum</taxon>
    </lineage>
</organism>
<dbReference type="EMBL" id="KV748265">
    <property type="protein sequence ID" value="OCK87216.1"/>
    <property type="molecule type" value="Genomic_DNA"/>
</dbReference>
<reference evidence="1 2" key="1">
    <citation type="journal article" date="2016" name="Nat. Commun.">
        <title>Ectomycorrhizal ecology is imprinted in the genome of the dominant symbiotic fungus Cenococcum geophilum.</title>
        <authorList>
            <consortium name="DOE Joint Genome Institute"/>
            <person name="Peter M."/>
            <person name="Kohler A."/>
            <person name="Ohm R.A."/>
            <person name="Kuo A."/>
            <person name="Krutzmann J."/>
            <person name="Morin E."/>
            <person name="Arend M."/>
            <person name="Barry K.W."/>
            <person name="Binder M."/>
            <person name="Choi C."/>
            <person name="Clum A."/>
            <person name="Copeland A."/>
            <person name="Grisel N."/>
            <person name="Haridas S."/>
            <person name="Kipfer T."/>
            <person name="LaButti K."/>
            <person name="Lindquist E."/>
            <person name="Lipzen A."/>
            <person name="Maire R."/>
            <person name="Meier B."/>
            <person name="Mihaltcheva S."/>
            <person name="Molinier V."/>
            <person name="Murat C."/>
            <person name="Poggeler S."/>
            <person name="Quandt C.A."/>
            <person name="Sperisen C."/>
            <person name="Tritt A."/>
            <person name="Tisserant E."/>
            <person name="Crous P.W."/>
            <person name="Henrissat B."/>
            <person name="Nehls U."/>
            <person name="Egli S."/>
            <person name="Spatafora J.W."/>
            <person name="Grigoriev I.V."/>
            <person name="Martin F.M."/>
        </authorList>
    </citation>
    <scope>NUCLEOTIDE SEQUENCE [LARGE SCALE GENOMIC DNA]</scope>
    <source>
        <strain evidence="1 2">1.58</strain>
    </source>
</reference>
<proteinExistence type="predicted"/>
<name>A0ACC8EM05_9PEZI</name>
<sequence length="338" mass="38721">MAARTSLWIWDENYREHRHWSEQQQCWIFQDGRRVNPSQTNPAQSQKPLSSSLTNLPQQSSNIETEYTRSRMHRDSENSTDSGIHMDAARPIHQYDRRSSVPRQSHNAFQTQTTYRYSDQSYTSTPTPWHNYAFSSPPGPWTTIAPQDTYSYPPSPDIPIPYLQRHRYLTTPNSNHPVPALPQEKHPYPQSLSASGYTSSDMGQSVLPINRNQRKNTKTIMHKTHNRESKISTPRSDLDMNSSTPSRSDWRSSARTKSIEINEYETGEDDLERTSNISQVGGDQSEDELSGEYEQGNVKEREGGTVADVALWAPHLKRGRQSSYEDLSSASIQGFHQY</sequence>